<name>A0A4P8WN59_9EURY</name>
<keyword evidence="5" id="KW-0456">Lyase</keyword>
<dbReference type="InterPro" id="IPR015813">
    <property type="entry name" value="Pyrv/PenolPyrv_kinase-like_dom"/>
</dbReference>
<keyword evidence="5" id="KW-0614">Plasmid</keyword>
<dbReference type="GO" id="GO:0000287">
    <property type="term" value="F:magnesium ion binding"/>
    <property type="evidence" value="ECO:0007669"/>
    <property type="project" value="TreeGrafter"/>
</dbReference>
<reference evidence="6" key="1">
    <citation type="submission" date="2019-05" db="EMBL/GenBank/DDBJ databases">
        <title>Genome sequence and methylation pattern of the halophilic Archaeon Natrinema versiforme BOL5-4.</title>
        <authorList>
            <person name="DasSarma P."/>
            <person name="Anton B.P."/>
            <person name="DasSarma S.L."/>
            <person name="Martinez F.L."/>
            <person name="Guzman D."/>
            <person name="Roberts R.J."/>
            <person name="DasSarma S."/>
        </authorList>
    </citation>
    <scope>NUCLEOTIDE SEQUENCE [LARGE SCALE GENOMIC DNA]</scope>
    <source>
        <strain evidence="6">BOL5-4</strain>
        <plasmid evidence="6">pnve414</plasmid>
    </source>
</reference>
<evidence type="ECO:0000256" key="2">
    <source>
        <dbReference type="ARBA" id="ARBA00022723"/>
    </source>
</evidence>
<dbReference type="SUPFAM" id="SSF51621">
    <property type="entry name" value="Phosphoenolpyruvate/pyruvate domain"/>
    <property type="match status" value="1"/>
</dbReference>
<dbReference type="AlphaFoldDB" id="A0A4P8WN59"/>
<dbReference type="Pfam" id="PF03328">
    <property type="entry name" value="HpcH_HpaI"/>
    <property type="match status" value="1"/>
</dbReference>
<dbReference type="GO" id="GO:0016829">
    <property type="term" value="F:lyase activity"/>
    <property type="evidence" value="ECO:0007669"/>
    <property type="project" value="UniProtKB-KW"/>
</dbReference>
<sequence>MKPTRSALFIPGNRPEWIDDAATNGADLVIIDLEDAVPPAETGAARDDVSDAVPTLRDDGQRVFVRINGHPNASADSVTRDLEAIVPREPNGLVVPKVATAADIEELEAVLTHIERREGLDIGSTELLVTIETARAMKQCYEICLASDRVTSIMCGATKGTDTNRALRFDWTGPGRQGLETVHMRQKALLDARAAGIDYPLAGPYVDIDDHDGLVEDIEFAREMGYEGYVVVHPSHVQYANDQFTPDNETVEYWIDLYAALQDAIDLGESAIRYRGEMIDTANLETAREHLRRAVAFRDELDDDVAERLNDLEYASD</sequence>
<dbReference type="EMBL" id="CP040332">
    <property type="protein sequence ID" value="QCS45049.1"/>
    <property type="molecule type" value="Genomic_DNA"/>
</dbReference>
<proteinExistence type="predicted"/>
<dbReference type="PANTHER" id="PTHR32308:SF10">
    <property type="entry name" value="CITRATE LYASE SUBUNIT BETA"/>
    <property type="match status" value="1"/>
</dbReference>
<evidence type="ECO:0000256" key="3">
    <source>
        <dbReference type="ARBA" id="ARBA00022842"/>
    </source>
</evidence>
<dbReference type="InterPro" id="IPR011206">
    <property type="entry name" value="Citrate_lyase_beta/mcl1/mcl2"/>
</dbReference>
<dbReference type="InterPro" id="IPR040442">
    <property type="entry name" value="Pyrv_kinase-like_dom_sf"/>
</dbReference>
<gene>
    <name evidence="5" type="ORF">FEJ81_22590</name>
</gene>
<dbReference type="PANTHER" id="PTHR32308">
    <property type="entry name" value="LYASE BETA SUBUNIT, PUTATIVE (AFU_ORTHOLOGUE AFUA_4G13030)-RELATED"/>
    <property type="match status" value="1"/>
</dbReference>
<keyword evidence="3" id="KW-0460">Magnesium</keyword>
<dbReference type="KEGG" id="nvr:FEJ81_22590"/>
<dbReference type="PIRSF" id="PIRSF015582">
    <property type="entry name" value="Cit_lyase_B"/>
    <property type="match status" value="1"/>
</dbReference>
<feature type="domain" description="HpcH/HpaI aldolase/citrate lyase" evidence="4">
    <location>
        <begin position="5"/>
        <end position="234"/>
    </location>
</feature>
<dbReference type="Gene3D" id="3.20.20.60">
    <property type="entry name" value="Phosphoenolpyruvate-binding domains"/>
    <property type="match status" value="1"/>
</dbReference>
<geneLocation type="plasmid" evidence="6">
    <name>pnve414</name>
</geneLocation>
<comment type="cofactor">
    <cofactor evidence="1">
        <name>Mg(2+)</name>
        <dbReference type="ChEBI" id="CHEBI:18420"/>
    </cofactor>
</comment>
<dbReference type="OrthoDB" id="9170at2157"/>
<evidence type="ECO:0000313" key="6">
    <source>
        <dbReference type="Proteomes" id="UP000302218"/>
    </source>
</evidence>
<accession>A0A4P8WN59</accession>
<protein>
    <submittedName>
        <fullName evidence="5">CoA ester lyase</fullName>
    </submittedName>
</protein>
<dbReference type="InterPro" id="IPR005000">
    <property type="entry name" value="Aldolase/citrate-lyase_domain"/>
</dbReference>
<dbReference type="GeneID" id="40268124"/>
<organism evidence="5 6">
    <name type="scientific">Natrinema versiforme</name>
    <dbReference type="NCBI Taxonomy" id="88724"/>
    <lineage>
        <taxon>Archaea</taxon>
        <taxon>Methanobacteriati</taxon>
        <taxon>Methanobacteriota</taxon>
        <taxon>Stenosarchaea group</taxon>
        <taxon>Halobacteria</taxon>
        <taxon>Halobacteriales</taxon>
        <taxon>Natrialbaceae</taxon>
        <taxon>Natrinema</taxon>
    </lineage>
</organism>
<dbReference type="GO" id="GO:0006107">
    <property type="term" value="P:oxaloacetate metabolic process"/>
    <property type="evidence" value="ECO:0007669"/>
    <property type="project" value="TreeGrafter"/>
</dbReference>
<keyword evidence="2" id="KW-0479">Metal-binding</keyword>
<evidence type="ECO:0000259" key="4">
    <source>
        <dbReference type="Pfam" id="PF03328"/>
    </source>
</evidence>
<evidence type="ECO:0000313" key="5">
    <source>
        <dbReference type="EMBL" id="QCS45049.1"/>
    </source>
</evidence>
<dbReference type="Proteomes" id="UP000302218">
    <property type="component" value="Plasmid pNVE414"/>
</dbReference>
<dbReference type="RefSeq" id="WP_138247436.1">
    <property type="nucleotide sequence ID" value="NZ_CP040332.1"/>
</dbReference>
<evidence type="ECO:0000256" key="1">
    <source>
        <dbReference type="ARBA" id="ARBA00001946"/>
    </source>
</evidence>